<name>A0AAD8HLK1_9APIA</name>
<accession>A0AAD8HLK1</accession>
<evidence type="ECO:0000313" key="2">
    <source>
        <dbReference type="Proteomes" id="UP001237642"/>
    </source>
</evidence>
<protein>
    <recommendedName>
        <fullName evidence="3">Retrovirus-related Pol polyprotein from transposon TNT 1-94</fullName>
    </recommendedName>
</protein>
<dbReference type="EMBL" id="JAUIZM010000008">
    <property type="protein sequence ID" value="KAK1369384.1"/>
    <property type="molecule type" value="Genomic_DNA"/>
</dbReference>
<dbReference type="InterPro" id="IPR043502">
    <property type="entry name" value="DNA/RNA_pol_sf"/>
</dbReference>
<dbReference type="CDD" id="cd09272">
    <property type="entry name" value="RNase_HI_RT_Ty1"/>
    <property type="match status" value="1"/>
</dbReference>
<proteinExistence type="predicted"/>
<sequence length="209" mass="23595">MDCSPSKTPMPIATKLELNTKEKSVDISSYRGMVGSLLYLTASKPDIMFATCLCARFQADPRESHLIAIKRIFGYLKGTPNLGIWYPRESGFDLIGYSDADYAGCKIDRKSTTGTCQFLGNKLVSWFINKIPIFCDNTSAIAITKNPVQHSRTKHIDIKYHFIREHVMNGTVELYFVPSEQQIVDIFTKPLDESTFSRLVSELGMLNYS</sequence>
<comment type="caution">
    <text evidence="1">The sequence shown here is derived from an EMBL/GenBank/DDBJ whole genome shotgun (WGS) entry which is preliminary data.</text>
</comment>
<reference evidence="1" key="1">
    <citation type="submission" date="2023-02" db="EMBL/GenBank/DDBJ databases">
        <title>Genome of toxic invasive species Heracleum sosnowskyi carries increased number of genes despite the absence of recent whole-genome duplications.</title>
        <authorList>
            <person name="Schelkunov M."/>
            <person name="Shtratnikova V."/>
            <person name="Makarenko M."/>
            <person name="Klepikova A."/>
            <person name="Omelchenko D."/>
            <person name="Novikova G."/>
            <person name="Obukhova E."/>
            <person name="Bogdanov V."/>
            <person name="Penin A."/>
            <person name="Logacheva M."/>
        </authorList>
    </citation>
    <scope>NUCLEOTIDE SEQUENCE</scope>
    <source>
        <strain evidence="1">Hsosn_3</strain>
        <tissue evidence="1">Leaf</tissue>
    </source>
</reference>
<gene>
    <name evidence="1" type="ORF">POM88_035476</name>
</gene>
<organism evidence="1 2">
    <name type="scientific">Heracleum sosnowskyi</name>
    <dbReference type="NCBI Taxonomy" id="360622"/>
    <lineage>
        <taxon>Eukaryota</taxon>
        <taxon>Viridiplantae</taxon>
        <taxon>Streptophyta</taxon>
        <taxon>Embryophyta</taxon>
        <taxon>Tracheophyta</taxon>
        <taxon>Spermatophyta</taxon>
        <taxon>Magnoliopsida</taxon>
        <taxon>eudicotyledons</taxon>
        <taxon>Gunneridae</taxon>
        <taxon>Pentapetalae</taxon>
        <taxon>asterids</taxon>
        <taxon>campanulids</taxon>
        <taxon>Apiales</taxon>
        <taxon>Apiaceae</taxon>
        <taxon>Apioideae</taxon>
        <taxon>apioid superclade</taxon>
        <taxon>Tordylieae</taxon>
        <taxon>Tordyliinae</taxon>
        <taxon>Heracleum</taxon>
    </lineage>
</organism>
<reference evidence="1" key="2">
    <citation type="submission" date="2023-05" db="EMBL/GenBank/DDBJ databases">
        <authorList>
            <person name="Schelkunov M.I."/>
        </authorList>
    </citation>
    <scope>NUCLEOTIDE SEQUENCE</scope>
    <source>
        <strain evidence="1">Hsosn_3</strain>
        <tissue evidence="1">Leaf</tissue>
    </source>
</reference>
<evidence type="ECO:0000313" key="1">
    <source>
        <dbReference type="EMBL" id="KAK1369384.1"/>
    </source>
</evidence>
<dbReference type="Proteomes" id="UP001237642">
    <property type="component" value="Unassembled WGS sequence"/>
</dbReference>
<keyword evidence="2" id="KW-1185">Reference proteome</keyword>
<dbReference type="PANTHER" id="PTHR11439">
    <property type="entry name" value="GAG-POL-RELATED RETROTRANSPOSON"/>
    <property type="match status" value="1"/>
</dbReference>
<dbReference type="AlphaFoldDB" id="A0AAD8HLK1"/>
<dbReference type="PANTHER" id="PTHR11439:SF495">
    <property type="entry name" value="REVERSE TRANSCRIPTASE, RNA-DEPENDENT DNA POLYMERASE-RELATED"/>
    <property type="match status" value="1"/>
</dbReference>
<evidence type="ECO:0008006" key="3">
    <source>
        <dbReference type="Google" id="ProtNLM"/>
    </source>
</evidence>
<dbReference type="SUPFAM" id="SSF56672">
    <property type="entry name" value="DNA/RNA polymerases"/>
    <property type="match status" value="1"/>
</dbReference>